<proteinExistence type="inferred from homology"/>
<dbReference type="Pfam" id="PF02230">
    <property type="entry name" value="Abhydrolase_2"/>
    <property type="match status" value="1"/>
</dbReference>
<gene>
    <name evidence="4" type="ORF">VPNG_02935</name>
</gene>
<keyword evidence="5" id="KW-1185">Reference proteome</keyword>
<dbReference type="GO" id="GO:0005737">
    <property type="term" value="C:cytoplasm"/>
    <property type="evidence" value="ECO:0007669"/>
    <property type="project" value="TreeGrafter"/>
</dbReference>
<reference evidence="4 5" key="1">
    <citation type="submission" date="2015-09" db="EMBL/GenBank/DDBJ databases">
        <title>Host preference determinants of Valsa canker pathogens revealed by comparative genomics.</title>
        <authorList>
            <person name="Yin Z."/>
            <person name="Huang L."/>
        </authorList>
    </citation>
    <scope>NUCLEOTIDE SEQUENCE [LARGE SCALE GENOMIC DNA]</scope>
    <source>
        <strain evidence="4 5">SXYLt</strain>
    </source>
</reference>
<dbReference type="Proteomes" id="UP000285146">
    <property type="component" value="Unassembled WGS sequence"/>
</dbReference>
<dbReference type="PANTHER" id="PTHR44229">
    <property type="entry name" value="15-HYDROXYPROSTAGLANDIN DEHYDROGENASE [NAD(+)]"/>
    <property type="match status" value="1"/>
</dbReference>
<feature type="domain" description="Phospholipase/carboxylesterase/thioesterase" evidence="3">
    <location>
        <begin position="348"/>
        <end position="521"/>
    </location>
</feature>
<evidence type="ECO:0000259" key="3">
    <source>
        <dbReference type="Pfam" id="PF02230"/>
    </source>
</evidence>
<dbReference type="InterPro" id="IPR003140">
    <property type="entry name" value="PLipase/COase/thioEstase"/>
</dbReference>
<dbReference type="GO" id="GO:0016787">
    <property type="term" value="F:hydrolase activity"/>
    <property type="evidence" value="ECO:0007669"/>
    <property type="project" value="InterPro"/>
</dbReference>
<dbReference type="SUPFAM" id="SSF51735">
    <property type="entry name" value="NAD(P)-binding Rossmann-fold domains"/>
    <property type="match status" value="1"/>
</dbReference>
<dbReference type="EMBL" id="LKEB01000010">
    <property type="protein sequence ID" value="ROW15124.1"/>
    <property type="molecule type" value="Genomic_DNA"/>
</dbReference>
<accession>A0A423XG44</accession>
<organism evidence="4 5">
    <name type="scientific">Cytospora leucostoma</name>
    <dbReference type="NCBI Taxonomy" id="1230097"/>
    <lineage>
        <taxon>Eukaryota</taxon>
        <taxon>Fungi</taxon>
        <taxon>Dikarya</taxon>
        <taxon>Ascomycota</taxon>
        <taxon>Pezizomycotina</taxon>
        <taxon>Sordariomycetes</taxon>
        <taxon>Sordariomycetidae</taxon>
        <taxon>Diaporthales</taxon>
        <taxon>Cytosporaceae</taxon>
        <taxon>Cytospora</taxon>
    </lineage>
</organism>
<comment type="caution">
    <text evidence="4">The sequence shown here is derived from an EMBL/GenBank/DDBJ whole genome shotgun (WGS) entry which is preliminary data.</text>
</comment>
<dbReference type="STRING" id="1230097.A0A423XG44"/>
<dbReference type="SUPFAM" id="SSF53474">
    <property type="entry name" value="alpha/beta-Hydrolases"/>
    <property type="match status" value="1"/>
</dbReference>
<dbReference type="Pfam" id="PF00106">
    <property type="entry name" value="adh_short"/>
    <property type="match status" value="1"/>
</dbReference>
<dbReference type="InParanoid" id="A0A423XG44"/>
<name>A0A423XG44_9PEZI</name>
<sequence length="526" mass="57781">MSAYDVSGKYAIVTGAGSGINLAFTEQLLDRGCSVLLADIKLRPEAEEVVAKYTNAGEGQPTAIFHKIDLTDWAQISSMWSTALASFPQVDIVCNGAGILDPPEACFWNPPGVSPLARDREDAEPGQYRTFAVNTAAPIRIAQIAIDYWLQNRHIHGNLLWVASLGGYVHNFQSPLYFASKAAVVSFVRCLALLREKLGIRNAAICPGPVHSPLMTPDYCKDMLHQDDLAMTPQQCAQVMVQMLTEPQYGDGNIVEVMMVGSKKNPRISIRDVPLEILYPSTGVVGQDNHVVEEEAKFVKRLQQHGLRSDSTAEEFAGELFESEASDEVAGLIAGPGKARTRTLPGLFPTVRWVFPAAPVIRSERFDTDISQWFDMWSVENPNERSEVQTEGLNRSVALLGELIGMEEERVPRGRIFLAGISQGFVTALASFLPDGDGGFAGLVGWCSWMPCLGCDARERNTCPVFLAHAKDDEVVPLANGEKLRSELDGLGFAVEWHVYEDGGHWINEPQGMDDMSLFIHRGMDL</sequence>
<dbReference type="Gene3D" id="3.40.50.1820">
    <property type="entry name" value="alpha/beta hydrolase"/>
    <property type="match status" value="1"/>
</dbReference>
<dbReference type="PRINTS" id="PR00081">
    <property type="entry name" value="GDHRDH"/>
</dbReference>
<dbReference type="InterPro" id="IPR036291">
    <property type="entry name" value="NAD(P)-bd_dom_sf"/>
</dbReference>
<dbReference type="Gene3D" id="3.40.50.720">
    <property type="entry name" value="NAD(P)-binding Rossmann-like Domain"/>
    <property type="match status" value="1"/>
</dbReference>
<dbReference type="OrthoDB" id="5296at2759"/>
<dbReference type="AlphaFoldDB" id="A0A423XG44"/>
<evidence type="ECO:0000256" key="2">
    <source>
        <dbReference type="ARBA" id="ARBA00023002"/>
    </source>
</evidence>
<keyword evidence="2" id="KW-0560">Oxidoreductase</keyword>
<evidence type="ECO:0000313" key="4">
    <source>
        <dbReference type="EMBL" id="ROW15124.1"/>
    </source>
</evidence>
<comment type="similarity">
    <text evidence="1">Belongs to the short-chain dehydrogenases/reductases (SDR) family.</text>
</comment>
<protein>
    <recommendedName>
        <fullName evidence="3">Phospholipase/carboxylesterase/thioesterase domain-containing protein</fullName>
    </recommendedName>
</protein>
<dbReference type="PANTHER" id="PTHR44229:SF4">
    <property type="entry name" value="15-HYDROXYPROSTAGLANDIN DEHYDROGENASE [NAD(+)]"/>
    <property type="match status" value="1"/>
</dbReference>
<dbReference type="InterPro" id="IPR029058">
    <property type="entry name" value="AB_hydrolase_fold"/>
</dbReference>
<dbReference type="PRINTS" id="PR00080">
    <property type="entry name" value="SDRFAMILY"/>
</dbReference>
<dbReference type="GO" id="GO:0016616">
    <property type="term" value="F:oxidoreductase activity, acting on the CH-OH group of donors, NAD or NADP as acceptor"/>
    <property type="evidence" value="ECO:0007669"/>
    <property type="project" value="TreeGrafter"/>
</dbReference>
<evidence type="ECO:0000313" key="5">
    <source>
        <dbReference type="Proteomes" id="UP000285146"/>
    </source>
</evidence>
<evidence type="ECO:0000256" key="1">
    <source>
        <dbReference type="ARBA" id="ARBA00006484"/>
    </source>
</evidence>
<dbReference type="InterPro" id="IPR002347">
    <property type="entry name" value="SDR_fam"/>
</dbReference>